<dbReference type="InterPro" id="IPR036890">
    <property type="entry name" value="HATPase_C_sf"/>
</dbReference>
<keyword evidence="12" id="KW-0472">Membrane</keyword>
<dbReference type="InterPro" id="IPR011006">
    <property type="entry name" value="CheY-like_superfamily"/>
</dbReference>
<evidence type="ECO:0000256" key="11">
    <source>
        <dbReference type="ARBA" id="ARBA00022989"/>
    </source>
</evidence>
<dbReference type="InterPro" id="IPR003661">
    <property type="entry name" value="HisK_dim/P_dom"/>
</dbReference>
<evidence type="ECO:0000256" key="4">
    <source>
        <dbReference type="ARBA" id="ARBA00022475"/>
    </source>
</evidence>
<keyword evidence="10" id="KW-0547">Nucleotide-binding</keyword>
<evidence type="ECO:0000256" key="3">
    <source>
        <dbReference type="ARBA" id="ARBA00012438"/>
    </source>
</evidence>
<dbReference type="InterPro" id="IPR036097">
    <property type="entry name" value="HisK_dim/P_sf"/>
</dbReference>
<accession>A0ABN6M6D0</accession>
<dbReference type="SMART" id="SM00448">
    <property type="entry name" value="REC"/>
    <property type="match status" value="1"/>
</dbReference>
<dbReference type="InterPro" id="IPR003594">
    <property type="entry name" value="HATPase_dom"/>
</dbReference>
<feature type="modified residue" description="Phosphohistidine" evidence="13">
    <location>
        <position position="510"/>
    </location>
</feature>
<evidence type="ECO:0000259" key="15">
    <source>
        <dbReference type="PROSITE" id="PS50109"/>
    </source>
</evidence>
<dbReference type="Gene3D" id="1.10.287.130">
    <property type="match status" value="1"/>
</dbReference>
<evidence type="ECO:0000256" key="12">
    <source>
        <dbReference type="ARBA" id="ARBA00023136"/>
    </source>
</evidence>
<evidence type="ECO:0000256" key="10">
    <source>
        <dbReference type="ARBA" id="ARBA00022840"/>
    </source>
</evidence>
<keyword evidence="19" id="KW-1185">Reference proteome</keyword>
<dbReference type="SUPFAM" id="SSF47384">
    <property type="entry name" value="Homodimeric domain of signal transducing histidine kinase"/>
    <property type="match status" value="1"/>
</dbReference>
<evidence type="ECO:0000256" key="7">
    <source>
        <dbReference type="ARBA" id="ARBA00022679"/>
    </source>
</evidence>
<evidence type="ECO:0000256" key="2">
    <source>
        <dbReference type="ARBA" id="ARBA00004429"/>
    </source>
</evidence>
<comment type="subcellular location">
    <subcellularLocation>
        <location evidence="2">Cell inner membrane</location>
        <topology evidence="2">Multi-pass membrane protein</topology>
    </subcellularLocation>
</comment>
<evidence type="ECO:0000313" key="18">
    <source>
        <dbReference type="EMBL" id="BDD86667.1"/>
    </source>
</evidence>
<dbReference type="SUPFAM" id="SSF47226">
    <property type="entry name" value="Histidine-containing phosphotransfer domain, HPT domain"/>
    <property type="match status" value="1"/>
</dbReference>
<dbReference type="CDD" id="cd17546">
    <property type="entry name" value="REC_hyHK_CKI1_RcsC-like"/>
    <property type="match status" value="1"/>
</dbReference>
<keyword evidence="5" id="KW-0997">Cell inner membrane</keyword>
<dbReference type="Pfam" id="PF02518">
    <property type="entry name" value="HATPase_c"/>
    <property type="match status" value="1"/>
</dbReference>
<dbReference type="SUPFAM" id="SSF55874">
    <property type="entry name" value="ATPase domain of HSP90 chaperone/DNA topoisomerase II/histidine kinase"/>
    <property type="match status" value="1"/>
</dbReference>
<dbReference type="Gene3D" id="3.30.565.10">
    <property type="entry name" value="Histidine kinase-like ATPase, C-terminal domain"/>
    <property type="match status" value="1"/>
</dbReference>
<feature type="domain" description="Histidine kinase" evidence="15">
    <location>
        <begin position="77"/>
        <end position="298"/>
    </location>
</feature>
<dbReference type="EC" id="2.7.13.3" evidence="3"/>
<dbReference type="Pfam" id="PF00072">
    <property type="entry name" value="Response_reg"/>
    <property type="match status" value="1"/>
</dbReference>
<evidence type="ECO:0000256" key="14">
    <source>
        <dbReference type="PROSITE-ProRule" id="PRU00169"/>
    </source>
</evidence>
<evidence type="ECO:0000256" key="1">
    <source>
        <dbReference type="ARBA" id="ARBA00000085"/>
    </source>
</evidence>
<comment type="catalytic activity">
    <reaction evidence="1">
        <text>ATP + protein L-histidine = ADP + protein N-phospho-L-histidine.</text>
        <dbReference type="EC" id="2.7.13.3"/>
    </reaction>
</comment>
<protein>
    <recommendedName>
        <fullName evidence="3">histidine kinase</fullName>
        <ecNumber evidence="3">2.7.13.3</ecNumber>
    </recommendedName>
</protein>
<dbReference type="SMART" id="SM00387">
    <property type="entry name" value="HATPase_c"/>
    <property type="match status" value="1"/>
</dbReference>
<dbReference type="InterPro" id="IPR036641">
    <property type="entry name" value="HPT_dom_sf"/>
</dbReference>
<evidence type="ECO:0000256" key="8">
    <source>
        <dbReference type="ARBA" id="ARBA00022692"/>
    </source>
</evidence>
<feature type="domain" description="Response regulatory" evidence="16">
    <location>
        <begin position="327"/>
        <end position="446"/>
    </location>
</feature>
<keyword evidence="10" id="KW-0067">ATP-binding</keyword>
<reference evidence="18 19" key="1">
    <citation type="submission" date="2022-01" db="EMBL/GenBank/DDBJ databases">
        <title>Desulfofustis limnae sp. nov., a novel mesophilic sulfate-reducing bacterium isolated from marsh soil.</title>
        <authorList>
            <person name="Watanabe M."/>
            <person name="Takahashi A."/>
            <person name="Kojima H."/>
            <person name="Fukui M."/>
        </authorList>
    </citation>
    <scope>NUCLEOTIDE SEQUENCE [LARGE SCALE GENOMIC DNA]</scope>
    <source>
        <strain evidence="18 19">PPLL</strain>
    </source>
</reference>
<dbReference type="InterPro" id="IPR005467">
    <property type="entry name" value="His_kinase_dom"/>
</dbReference>
<dbReference type="Gene3D" id="3.40.50.2300">
    <property type="match status" value="1"/>
</dbReference>
<feature type="domain" description="HPt" evidence="17">
    <location>
        <begin position="471"/>
        <end position="570"/>
    </location>
</feature>
<name>A0ABN6M6D0_9BACT</name>
<evidence type="ECO:0000256" key="5">
    <source>
        <dbReference type="ARBA" id="ARBA00022519"/>
    </source>
</evidence>
<evidence type="ECO:0000313" key="19">
    <source>
        <dbReference type="Proteomes" id="UP000830055"/>
    </source>
</evidence>
<feature type="modified residue" description="4-aspartylphosphate" evidence="14">
    <location>
        <position position="376"/>
    </location>
</feature>
<dbReference type="CDD" id="cd16922">
    <property type="entry name" value="HATPase_EvgS-ArcB-TorS-like"/>
    <property type="match status" value="1"/>
</dbReference>
<dbReference type="InterPro" id="IPR001789">
    <property type="entry name" value="Sig_transdc_resp-reg_receiver"/>
</dbReference>
<dbReference type="EMBL" id="AP025516">
    <property type="protein sequence ID" value="BDD86667.1"/>
    <property type="molecule type" value="Genomic_DNA"/>
</dbReference>
<dbReference type="PRINTS" id="PR00344">
    <property type="entry name" value="BCTRLSENSOR"/>
</dbReference>
<dbReference type="InterPro" id="IPR008207">
    <property type="entry name" value="Sig_transdc_His_kin_Hpt_dom"/>
</dbReference>
<keyword evidence="11" id="KW-1133">Transmembrane helix</keyword>
<evidence type="ECO:0000256" key="13">
    <source>
        <dbReference type="PROSITE-ProRule" id="PRU00110"/>
    </source>
</evidence>
<dbReference type="InterPro" id="IPR004358">
    <property type="entry name" value="Sig_transdc_His_kin-like_C"/>
</dbReference>
<evidence type="ECO:0000256" key="9">
    <source>
        <dbReference type="ARBA" id="ARBA00022777"/>
    </source>
</evidence>
<dbReference type="PROSITE" id="PS50110">
    <property type="entry name" value="RESPONSE_REGULATORY"/>
    <property type="match status" value="1"/>
</dbReference>
<dbReference type="SMART" id="SM00388">
    <property type="entry name" value="HisKA"/>
    <property type="match status" value="1"/>
</dbReference>
<dbReference type="SUPFAM" id="SSF52172">
    <property type="entry name" value="CheY-like"/>
    <property type="match status" value="1"/>
</dbReference>
<dbReference type="RefSeq" id="WP_284153743.1">
    <property type="nucleotide sequence ID" value="NZ_AP025516.1"/>
</dbReference>
<dbReference type="PANTHER" id="PTHR43047:SF72">
    <property type="entry name" value="OSMOSENSING HISTIDINE PROTEIN KINASE SLN1"/>
    <property type="match status" value="1"/>
</dbReference>
<keyword evidence="8" id="KW-0812">Transmembrane</keyword>
<dbReference type="CDD" id="cd00082">
    <property type="entry name" value="HisKA"/>
    <property type="match status" value="1"/>
</dbReference>
<keyword evidence="7" id="KW-0808">Transferase</keyword>
<organism evidence="18 19">
    <name type="scientific">Desulfofustis limnaeus</name>
    <dbReference type="NCBI Taxonomy" id="2740163"/>
    <lineage>
        <taxon>Bacteria</taxon>
        <taxon>Pseudomonadati</taxon>
        <taxon>Thermodesulfobacteriota</taxon>
        <taxon>Desulfobulbia</taxon>
        <taxon>Desulfobulbales</taxon>
        <taxon>Desulfocapsaceae</taxon>
        <taxon>Desulfofustis</taxon>
    </lineage>
</organism>
<evidence type="ECO:0000256" key="6">
    <source>
        <dbReference type="ARBA" id="ARBA00022553"/>
    </source>
</evidence>
<evidence type="ECO:0000259" key="16">
    <source>
        <dbReference type="PROSITE" id="PS50110"/>
    </source>
</evidence>
<dbReference type="Proteomes" id="UP000830055">
    <property type="component" value="Chromosome"/>
</dbReference>
<dbReference type="Pfam" id="PF01627">
    <property type="entry name" value="Hpt"/>
    <property type="match status" value="1"/>
</dbReference>
<dbReference type="PROSITE" id="PS50109">
    <property type="entry name" value="HIS_KIN"/>
    <property type="match status" value="1"/>
</dbReference>
<evidence type="ECO:0000259" key="17">
    <source>
        <dbReference type="PROSITE" id="PS50894"/>
    </source>
</evidence>
<proteinExistence type="predicted"/>
<dbReference type="PROSITE" id="PS50894">
    <property type="entry name" value="HPT"/>
    <property type="match status" value="1"/>
</dbReference>
<keyword evidence="4" id="KW-1003">Cell membrane</keyword>
<dbReference type="PANTHER" id="PTHR43047">
    <property type="entry name" value="TWO-COMPONENT HISTIDINE PROTEIN KINASE"/>
    <property type="match status" value="1"/>
</dbReference>
<dbReference type="Gene3D" id="1.20.120.160">
    <property type="entry name" value="HPT domain"/>
    <property type="match status" value="1"/>
</dbReference>
<keyword evidence="9" id="KW-0418">Kinase</keyword>
<sequence length="570" mass="62911">MASGAGDTGTSAGRVAELETRIAYLERQLARSRQQQNRQERIDDINRRLIKYVSGELEQALLQAEQASRAKTEFLATMSHEIRSPLNIILGMGELLAETRLDELQKRYLVSLLAAGRQLFEQLTNILEFTRLESGRVVINREPFCFDLLVSSLRSMMETLAQNKGLTFHTLEPAPPLGERLGDLPKIKQILFNVLSNALKFTDHGTITLSIEDGSAHHGQHAVRFRVADTGIGIPPDRLTKIFDRFTQAENGLAVNRGGSGLGLAICRKLVHRLRGTIEVSSILGQGATFTVVLPLPPAPTRETEECPPVDLPADEHADALALASIRMLVAEDMAANVEVIRRYLAPFDVEIHHAENGMAAVDLFAEHRYDIVLMDIRMPGVDGITAMHRMNELGRHGVNAFVPIIAVTAHAFPEQVLSYLKKGFSGVLTKPFTKKDLIKTIGDFLRLFPAERQSHPEHDEADAETMQDRVPTLLQPLLGRVVETLERDLETIGDHFRNDNRAALQDSCHAIKGLAGLYGLHQFAGLLAALAAAAENAAHPLTDDALRPLQECLARLKTNWLPSNQALDS</sequence>
<dbReference type="Pfam" id="PF00512">
    <property type="entry name" value="HisKA"/>
    <property type="match status" value="1"/>
</dbReference>
<keyword evidence="6 14" id="KW-0597">Phosphoprotein</keyword>
<gene>
    <name evidence="18" type="ORF">DPPLL_10320</name>
</gene>